<dbReference type="EMBL" id="DVOC01000086">
    <property type="protein sequence ID" value="HIU91341.1"/>
    <property type="molecule type" value="Genomic_DNA"/>
</dbReference>
<organism evidence="1 2">
    <name type="scientific">Candidatus Fimimonas merdipullorum</name>
    <dbReference type="NCBI Taxonomy" id="2840822"/>
    <lineage>
        <taxon>Bacteria</taxon>
        <taxon>Pseudomonadati</taxon>
        <taxon>Myxococcota</taxon>
        <taxon>Myxococcia</taxon>
        <taxon>Myxococcales</taxon>
        <taxon>Cystobacterineae</taxon>
        <taxon>Myxococcaceae</taxon>
        <taxon>Myxococcaceae incertae sedis</taxon>
        <taxon>Candidatus Fimimonas</taxon>
    </lineage>
</organism>
<reference evidence="1" key="2">
    <citation type="journal article" date="2021" name="PeerJ">
        <title>Extensive microbial diversity within the chicken gut microbiome revealed by metagenomics and culture.</title>
        <authorList>
            <person name="Gilroy R."/>
            <person name="Ravi A."/>
            <person name="Getino M."/>
            <person name="Pursley I."/>
            <person name="Horton D.L."/>
            <person name="Alikhan N.F."/>
            <person name="Baker D."/>
            <person name="Gharbi K."/>
            <person name="Hall N."/>
            <person name="Watson M."/>
            <person name="Adriaenssens E.M."/>
            <person name="Foster-Nyarko E."/>
            <person name="Jarju S."/>
            <person name="Secka A."/>
            <person name="Antonio M."/>
            <person name="Oren A."/>
            <person name="Chaudhuri R.R."/>
            <person name="La Ragione R."/>
            <person name="Hildebrand F."/>
            <person name="Pallen M.J."/>
        </authorList>
    </citation>
    <scope>NUCLEOTIDE SEQUENCE</scope>
    <source>
        <strain evidence="1">ChiHjej12B11-7776</strain>
    </source>
</reference>
<protein>
    <submittedName>
        <fullName evidence="1">Uncharacterized protein</fullName>
    </submittedName>
</protein>
<reference evidence="1" key="1">
    <citation type="submission" date="2020-10" db="EMBL/GenBank/DDBJ databases">
        <authorList>
            <person name="Gilroy R."/>
        </authorList>
    </citation>
    <scope>NUCLEOTIDE SEQUENCE</scope>
    <source>
        <strain evidence="1">ChiHjej12B11-7776</strain>
    </source>
</reference>
<dbReference type="AlphaFoldDB" id="A0A9D1MXY4"/>
<proteinExistence type="predicted"/>
<name>A0A9D1MXY4_9BACT</name>
<sequence>MIVCTTLLVLAFFLLLPLRLNVNFVVAISEKCAFLGVKLYCFPLLNERFVPCGRYVRCSGTVEGDVDLTQGGIGIGRAIRLKSFALCLRLNFSTKGAAALPVAQAVCMAAQYAGRKHGCRSSACCVFSLSESVTVRCVAETTLAEVLAALIKGAKK</sequence>
<dbReference type="Proteomes" id="UP000886852">
    <property type="component" value="Unassembled WGS sequence"/>
</dbReference>
<evidence type="ECO:0000313" key="2">
    <source>
        <dbReference type="Proteomes" id="UP000886852"/>
    </source>
</evidence>
<gene>
    <name evidence="1" type="ORF">IAC72_04960</name>
</gene>
<accession>A0A9D1MXY4</accession>
<evidence type="ECO:0000313" key="1">
    <source>
        <dbReference type="EMBL" id="HIU91341.1"/>
    </source>
</evidence>
<comment type="caution">
    <text evidence="1">The sequence shown here is derived from an EMBL/GenBank/DDBJ whole genome shotgun (WGS) entry which is preliminary data.</text>
</comment>